<proteinExistence type="predicted"/>
<accession>A0A6B2LSY4</accession>
<evidence type="ECO:0008006" key="2">
    <source>
        <dbReference type="Google" id="ProtNLM"/>
    </source>
</evidence>
<name>A0A6B2LSY4_9EUKA</name>
<protein>
    <recommendedName>
        <fullName evidence="2">X8 domain-containing protein</fullName>
    </recommendedName>
</protein>
<dbReference type="AlphaFoldDB" id="A0A6B2LSY4"/>
<reference evidence="1" key="1">
    <citation type="journal article" date="2020" name="J. Eukaryot. Microbiol.">
        <title>De novo Sequencing, Assembly and Annotation of the Transcriptome for the Free-Living Testate Amoeba Arcella intermedia.</title>
        <authorList>
            <person name="Ribeiro G.M."/>
            <person name="Porfirio-Sousa A.L."/>
            <person name="Maurer-Alcala X.X."/>
            <person name="Katz L.A."/>
            <person name="Lahr D.J.G."/>
        </authorList>
    </citation>
    <scope>NUCLEOTIDE SEQUENCE</scope>
</reference>
<evidence type="ECO:0000313" key="1">
    <source>
        <dbReference type="EMBL" id="NDV40065.1"/>
    </source>
</evidence>
<organism evidence="1">
    <name type="scientific">Arcella intermedia</name>
    <dbReference type="NCBI Taxonomy" id="1963864"/>
    <lineage>
        <taxon>Eukaryota</taxon>
        <taxon>Amoebozoa</taxon>
        <taxon>Tubulinea</taxon>
        <taxon>Elardia</taxon>
        <taxon>Arcellinida</taxon>
        <taxon>Sphaerothecina</taxon>
        <taxon>Arcellidae</taxon>
        <taxon>Arcella</taxon>
    </lineage>
</organism>
<dbReference type="EMBL" id="GIBP01011096">
    <property type="protein sequence ID" value="NDV40065.1"/>
    <property type="molecule type" value="Transcribed_RNA"/>
</dbReference>
<sequence length="65" mass="7441">MLDHSKWAFQAYFDLYKMNQGYMACYFNGNGEFVPPSNQTSISKRGAFDSQSTPLFPLQFVCPSM</sequence>